<reference evidence="3" key="1">
    <citation type="submission" date="2016-11" db="UniProtKB">
        <authorList>
            <consortium name="WormBaseParasite"/>
        </authorList>
    </citation>
    <scope>IDENTIFICATION</scope>
</reference>
<keyword evidence="2" id="KW-1185">Reference proteome</keyword>
<sequence length="74" mass="8754">MEVTSMIGHENLLNLLFGPTTNKDTGIMMDVVLYADDQPEKPSRPCPKRRSEINKKLKWTKQRRRIGEKRKWEI</sequence>
<evidence type="ECO:0000313" key="3">
    <source>
        <dbReference type="WBParaSite" id="Hba_14273"/>
    </source>
</evidence>
<evidence type="ECO:0000313" key="2">
    <source>
        <dbReference type="Proteomes" id="UP000095283"/>
    </source>
</evidence>
<organism evidence="2 3">
    <name type="scientific">Heterorhabditis bacteriophora</name>
    <name type="common">Entomopathogenic nematode worm</name>
    <dbReference type="NCBI Taxonomy" id="37862"/>
    <lineage>
        <taxon>Eukaryota</taxon>
        <taxon>Metazoa</taxon>
        <taxon>Ecdysozoa</taxon>
        <taxon>Nematoda</taxon>
        <taxon>Chromadorea</taxon>
        <taxon>Rhabditida</taxon>
        <taxon>Rhabditina</taxon>
        <taxon>Rhabditomorpha</taxon>
        <taxon>Strongyloidea</taxon>
        <taxon>Heterorhabditidae</taxon>
        <taxon>Heterorhabditis</taxon>
    </lineage>
</organism>
<name>A0A1I7X9T0_HETBA</name>
<accession>A0A1I7X9T0</accession>
<feature type="compositionally biased region" description="Basic and acidic residues" evidence="1">
    <location>
        <begin position="38"/>
        <end position="55"/>
    </location>
</feature>
<dbReference type="AlphaFoldDB" id="A0A1I7X9T0"/>
<proteinExistence type="predicted"/>
<feature type="compositionally biased region" description="Basic residues" evidence="1">
    <location>
        <begin position="56"/>
        <end position="68"/>
    </location>
</feature>
<protein>
    <submittedName>
        <fullName evidence="3">Protein kinase domain-containing protein</fullName>
    </submittedName>
</protein>
<dbReference type="Proteomes" id="UP000095283">
    <property type="component" value="Unplaced"/>
</dbReference>
<feature type="region of interest" description="Disordered" evidence="1">
    <location>
        <begin position="38"/>
        <end position="74"/>
    </location>
</feature>
<dbReference type="WBParaSite" id="Hba_14273">
    <property type="protein sequence ID" value="Hba_14273"/>
    <property type="gene ID" value="Hba_14273"/>
</dbReference>
<evidence type="ECO:0000256" key="1">
    <source>
        <dbReference type="SAM" id="MobiDB-lite"/>
    </source>
</evidence>